<name>C4J3G8_MAIZE</name>
<proteinExistence type="evidence at transcript level"/>
<accession>C4J3G8</accession>
<dbReference type="AlphaFoldDB" id="C4J3G8"/>
<organism evidence="1">
    <name type="scientific">Zea mays</name>
    <name type="common">Maize</name>
    <dbReference type="NCBI Taxonomy" id="4577"/>
    <lineage>
        <taxon>Eukaryota</taxon>
        <taxon>Viridiplantae</taxon>
        <taxon>Streptophyta</taxon>
        <taxon>Embryophyta</taxon>
        <taxon>Tracheophyta</taxon>
        <taxon>Spermatophyta</taxon>
        <taxon>Magnoliopsida</taxon>
        <taxon>Liliopsida</taxon>
        <taxon>Poales</taxon>
        <taxon>Poaceae</taxon>
        <taxon>PACMAD clade</taxon>
        <taxon>Panicoideae</taxon>
        <taxon>Andropogonodae</taxon>
        <taxon>Andropogoneae</taxon>
        <taxon>Tripsacinae</taxon>
        <taxon>Zea</taxon>
    </lineage>
</organism>
<evidence type="ECO:0000313" key="1">
    <source>
        <dbReference type="EMBL" id="ACR35718.1"/>
    </source>
</evidence>
<protein>
    <submittedName>
        <fullName evidence="1">Uncharacterized protein</fullName>
    </submittedName>
</protein>
<reference evidence="1" key="2">
    <citation type="submission" date="2012-06" db="EMBL/GenBank/DDBJ databases">
        <authorList>
            <person name="Yu Y."/>
            <person name="Currie J."/>
            <person name="Lomeli R."/>
            <person name="Angelova A."/>
            <person name="Collura K."/>
            <person name="Wissotski M."/>
            <person name="Campos D."/>
            <person name="Kudrna D."/>
            <person name="Golser W."/>
            <person name="Ashely E."/>
            <person name="Descour A."/>
            <person name="Fernandes J."/>
            <person name="Soderlund C."/>
            <person name="Walbot V."/>
        </authorList>
    </citation>
    <scope>NUCLEOTIDE SEQUENCE</scope>
    <source>
        <strain evidence="1">B73</strain>
    </source>
</reference>
<dbReference type="EMBL" id="BT085365">
    <property type="protein sequence ID" value="ACR35718.1"/>
    <property type="molecule type" value="mRNA"/>
</dbReference>
<sequence>MASVTSLYIISMVRRCQSRMACTEPLSGTPSGHSGTTTYTTNRSPASILLTILSDSSLGMRCSALMSSTVTPSFCRHA</sequence>
<dbReference type="EMBL" id="BT086357">
    <property type="protein sequence ID" value="ACR36710.1"/>
    <property type="molecule type" value="mRNA"/>
</dbReference>
<reference evidence="1" key="1">
    <citation type="journal article" date="2009" name="PLoS Genet.">
        <title>Sequencing, mapping, and analysis of 27,455 maize full-length cDNAs.</title>
        <authorList>
            <person name="Soderlund C."/>
            <person name="Descour A."/>
            <person name="Kudrna D."/>
            <person name="Bomhoff M."/>
            <person name="Boyd L."/>
            <person name="Currie J."/>
            <person name="Angelova A."/>
            <person name="Collura K."/>
            <person name="Wissotski M."/>
            <person name="Ashley E."/>
            <person name="Morrow D."/>
            <person name="Fernandes J."/>
            <person name="Walbot V."/>
            <person name="Yu Y."/>
        </authorList>
    </citation>
    <scope>NUCLEOTIDE SEQUENCE</scope>
    <source>
        <strain evidence="1">B73</strain>
    </source>
</reference>